<keyword evidence="11" id="KW-1185">Reference proteome</keyword>
<comment type="caution">
    <text evidence="10">The sequence shown here is derived from an EMBL/GenBank/DDBJ whole genome shotgun (WGS) entry which is preliminary data.</text>
</comment>
<dbReference type="RefSeq" id="WP_127697970.1">
    <property type="nucleotide sequence ID" value="NZ_SACS01000004.1"/>
</dbReference>
<dbReference type="OrthoDB" id="241638at2"/>
<accession>A0A437R0X2</accession>
<dbReference type="GO" id="GO:0005975">
    <property type="term" value="P:carbohydrate metabolic process"/>
    <property type="evidence" value="ECO:0007669"/>
    <property type="project" value="InterPro"/>
</dbReference>
<keyword evidence="4 9" id="KW-0808">Transferase</keyword>
<dbReference type="EMBL" id="SACS01000004">
    <property type="protein sequence ID" value="RVU40426.1"/>
    <property type="molecule type" value="Genomic_DNA"/>
</dbReference>
<proteinExistence type="inferred from homology"/>
<dbReference type="GO" id="GO:0046316">
    <property type="term" value="F:gluconokinase activity"/>
    <property type="evidence" value="ECO:0007669"/>
    <property type="project" value="UniProtKB-EC"/>
</dbReference>
<dbReference type="Proteomes" id="UP000283077">
    <property type="component" value="Unassembled WGS sequence"/>
</dbReference>
<keyword evidence="5 9" id="KW-0547">Nucleotide-binding</keyword>
<dbReference type="EC" id="2.7.1.12" evidence="3 9"/>
<comment type="similarity">
    <text evidence="2 9">Belongs to the gluconokinase GntK/GntV family.</text>
</comment>
<dbReference type="SUPFAM" id="SSF52540">
    <property type="entry name" value="P-loop containing nucleoside triphosphate hydrolases"/>
    <property type="match status" value="1"/>
</dbReference>
<keyword evidence="6 9" id="KW-0418">Kinase</keyword>
<protein>
    <recommendedName>
        <fullName evidence="3 9">Gluconokinase</fullName>
        <ecNumber evidence="3 9">2.7.1.12</ecNumber>
    </recommendedName>
</protein>
<evidence type="ECO:0000256" key="1">
    <source>
        <dbReference type="ARBA" id="ARBA00004761"/>
    </source>
</evidence>
<dbReference type="PANTHER" id="PTHR43442:SF3">
    <property type="entry name" value="GLUCONOKINASE-RELATED"/>
    <property type="match status" value="1"/>
</dbReference>
<evidence type="ECO:0000313" key="10">
    <source>
        <dbReference type="EMBL" id="RVU40426.1"/>
    </source>
</evidence>
<dbReference type="CDD" id="cd02021">
    <property type="entry name" value="GntK"/>
    <property type="match status" value="1"/>
</dbReference>
<evidence type="ECO:0000256" key="8">
    <source>
        <dbReference type="ARBA" id="ARBA00048090"/>
    </source>
</evidence>
<comment type="pathway">
    <text evidence="1">Carbohydrate acid metabolism.</text>
</comment>
<sequence length="177" mass="19190">MSARLTLIIMGVAGSGKSTVGQLLATKLGYPFVEGDDFHSIEAKALMASGTPLTSTLRQQWVDRLAAMLADTTAQGQPCVLSYSGLIASQRQQLRQAGQHIRFIYLQGPAEVLAMRLAERSGHYMPASLLQSQLDSMQSSSGETDVQPFSIDQPVKLLIQQILLWLTFAADLPSDNP</sequence>
<evidence type="ECO:0000256" key="5">
    <source>
        <dbReference type="ARBA" id="ARBA00022741"/>
    </source>
</evidence>
<evidence type="ECO:0000256" key="2">
    <source>
        <dbReference type="ARBA" id="ARBA00008420"/>
    </source>
</evidence>
<dbReference type="PRINTS" id="PR01100">
    <property type="entry name" value="SHIKIMTKNASE"/>
</dbReference>
<dbReference type="InterPro" id="IPR027417">
    <property type="entry name" value="P-loop_NTPase"/>
</dbReference>
<dbReference type="NCBIfam" id="TIGR01313">
    <property type="entry name" value="therm_gnt_kin"/>
    <property type="match status" value="1"/>
</dbReference>
<evidence type="ECO:0000256" key="7">
    <source>
        <dbReference type="ARBA" id="ARBA00022840"/>
    </source>
</evidence>
<comment type="catalytic activity">
    <reaction evidence="8 9">
        <text>D-gluconate + ATP = 6-phospho-D-gluconate + ADP + H(+)</text>
        <dbReference type="Rhea" id="RHEA:19433"/>
        <dbReference type="ChEBI" id="CHEBI:15378"/>
        <dbReference type="ChEBI" id="CHEBI:18391"/>
        <dbReference type="ChEBI" id="CHEBI:30616"/>
        <dbReference type="ChEBI" id="CHEBI:58759"/>
        <dbReference type="ChEBI" id="CHEBI:456216"/>
        <dbReference type="EC" id="2.7.1.12"/>
    </reaction>
</comment>
<dbReference type="GO" id="GO:0005524">
    <property type="term" value="F:ATP binding"/>
    <property type="evidence" value="ECO:0007669"/>
    <property type="project" value="UniProtKB-KW"/>
</dbReference>
<dbReference type="GO" id="GO:0005737">
    <property type="term" value="C:cytoplasm"/>
    <property type="evidence" value="ECO:0007669"/>
    <property type="project" value="TreeGrafter"/>
</dbReference>
<organism evidence="10 11">
    <name type="scientific">Rheinheimera riviphila</name>
    <dbReference type="NCBI Taxonomy" id="1834037"/>
    <lineage>
        <taxon>Bacteria</taxon>
        <taxon>Pseudomonadati</taxon>
        <taxon>Pseudomonadota</taxon>
        <taxon>Gammaproteobacteria</taxon>
        <taxon>Chromatiales</taxon>
        <taxon>Chromatiaceae</taxon>
        <taxon>Rheinheimera</taxon>
    </lineage>
</organism>
<evidence type="ECO:0000256" key="9">
    <source>
        <dbReference type="RuleBase" id="RU363066"/>
    </source>
</evidence>
<reference evidence="10 11" key="1">
    <citation type="submission" date="2019-01" db="EMBL/GenBank/DDBJ databases">
        <authorList>
            <person name="Chen W.-M."/>
        </authorList>
    </citation>
    <scope>NUCLEOTIDE SEQUENCE [LARGE SCALE GENOMIC DNA]</scope>
    <source>
        <strain evidence="10 11">KYPC3</strain>
    </source>
</reference>
<gene>
    <name evidence="10" type="ORF">EOE67_05080</name>
</gene>
<evidence type="ECO:0000313" key="11">
    <source>
        <dbReference type="Proteomes" id="UP000283077"/>
    </source>
</evidence>
<dbReference type="InterPro" id="IPR006001">
    <property type="entry name" value="Therm_gnt_kin"/>
</dbReference>
<evidence type="ECO:0000256" key="6">
    <source>
        <dbReference type="ARBA" id="ARBA00022777"/>
    </source>
</evidence>
<evidence type="ECO:0000256" key="4">
    <source>
        <dbReference type="ARBA" id="ARBA00022679"/>
    </source>
</evidence>
<evidence type="ECO:0000256" key="3">
    <source>
        <dbReference type="ARBA" id="ARBA00012054"/>
    </source>
</evidence>
<name>A0A437R0X2_9GAMM</name>
<dbReference type="AlphaFoldDB" id="A0A437R0X2"/>
<dbReference type="Pfam" id="PF13671">
    <property type="entry name" value="AAA_33"/>
    <property type="match status" value="1"/>
</dbReference>
<dbReference type="PANTHER" id="PTHR43442">
    <property type="entry name" value="GLUCONOKINASE-RELATED"/>
    <property type="match status" value="1"/>
</dbReference>
<keyword evidence="7 9" id="KW-0067">ATP-binding</keyword>
<dbReference type="Gene3D" id="3.40.50.300">
    <property type="entry name" value="P-loop containing nucleotide triphosphate hydrolases"/>
    <property type="match status" value="1"/>
</dbReference>